<name>A0A344UKF7_9NEIS</name>
<dbReference type="EMBL" id="CP029554">
    <property type="protein sequence ID" value="AXE35755.1"/>
    <property type="molecule type" value="Genomic_DNA"/>
</dbReference>
<dbReference type="AlphaFoldDB" id="A0A344UKF7"/>
<dbReference type="KEGG" id="chrb:DK843_16430"/>
<protein>
    <submittedName>
        <fullName evidence="1">Uncharacterized protein</fullName>
    </submittedName>
</protein>
<dbReference type="Pfam" id="PF10460">
    <property type="entry name" value="Peptidase_M30"/>
    <property type="match status" value="1"/>
</dbReference>
<evidence type="ECO:0000313" key="1">
    <source>
        <dbReference type="EMBL" id="AXE35755.1"/>
    </source>
</evidence>
<sequence length="583" mass="60943">MKEIKPTVLASVIMSALLTACGGGGGSGGASAANGAGGSPSAAFHQRSSSGLEVGTLDCAGASCKVPASGGAALSGSVYRYSNATNRDQTIQLAGPVTSAWQAEFVRISGGDTSTQFRMAGANLRGASSAAADRLEAESQAVLNAVAKNSRDGALQRLQLQHSAKLSGAQAALQQQAYALGDARTWHDMDGDSPTTLKAVRDLPNGGGKVYVWGQSGLDVAVSNAQADALAERFAGSVYPLEASVVSEPWGNDIHPGWRSLALPGDTKDVHLVLSRLNDPAKSSGSRLLGYVRWTNALLASAASSLCQGDAECADVIGKSNQALATFIDLDTFAKADSPGNWSMKDNGPSLALSTMAHEYLHVLYAYNKILRQKPGSPSGTVWENELAAQTMGYLVSADTYTGGRGRDANSHPDLRPRGDFEQFLNKPACNLKGWSVAAENYTCYPKALALGMQMLHQFGPGVMKPWVTGSSTGERALNDGLRAVGGGDYSSLLQRLTTTLSLGALSQDVAGFGFPAKTITLAANQYFPLGKDLQLPAVRFQAGEVGWGSDRGQETWRQPLAVSRGVARITVPANSHLLLVKP</sequence>
<dbReference type="PROSITE" id="PS51257">
    <property type="entry name" value="PROKAR_LIPOPROTEIN"/>
    <property type="match status" value="1"/>
</dbReference>
<gene>
    <name evidence="1" type="ORF">DK843_16430</name>
</gene>
<reference evidence="1 2" key="1">
    <citation type="submission" date="2018-05" db="EMBL/GenBank/DDBJ databases">
        <title>Genome sequencing, assembly and analysis of the novel insecticidal bacterium, Chromobacterium phragmitis.</title>
        <authorList>
            <person name="Sparks M.E."/>
            <person name="Blackburn M.B."/>
            <person name="Gundersen-Rindal D.E."/>
        </authorList>
    </citation>
    <scope>NUCLEOTIDE SEQUENCE [LARGE SCALE GENOMIC DNA]</scope>
    <source>
        <strain evidence="1">IIBBL 274-1</strain>
    </source>
</reference>
<accession>A0A344UKF7</accession>
<proteinExistence type="predicted"/>
<dbReference type="RefSeq" id="WP_114073806.1">
    <property type="nucleotide sequence ID" value="NZ_CP029554.1"/>
</dbReference>
<evidence type="ECO:0000313" key="2">
    <source>
        <dbReference type="Proteomes" id="UP000252038"/>
    </source>
</evidence>
<dbReference type="InterPro" id="IPR019501">
    <property type="entry name" value="Peptidase_M30_hyicolysin"/>
</dbReference>
<organism evidence="1 2">
    <name type="scientific">Chromobacterium phragmitis</name>
    <dbReference type="NCBI Taxonomy" id="2202141"/>
    <lineage>
        <taxon>Bacteria</taxon>
        <taxon>Pseudomonadati</taxon>
        <taxon>Pseudomonadota</taxon>
        <taxon>Betaproteobacteria</taxon>
        <taxon>Neisseriales</taxon>
        <taxon>Chromobacteriaceae</taxon>
        <taxon>Chromobacterium</taxon>
    </lineage>
</organism>
<dbReference type="Proteomes" id="UP000252038">
    <property type="component" value="Chromosome"/>
</dbReference>